<dbReference type="EMBL" id="CP013355">
    <property type="protein sequence ID" value="AMC10252.1"/>
    <property type="molecule type" value="Genomic_DNA"/>
</dbReference>
<name>A0A109RN35_9FLAO</name>
<sequence>MKNLISIIVLASLIGCIRDNPKIKIQNKSSVKLDSVIVYATSQDKTVFKNIEIREKKQGIISFKNVPKTDGGYLIQVFKDGNLIKENGFGYYTNGGSLNYGFNIMIKNDTILIDYK</sequence>
<proteinExistence type="predicted"/>
<protein>
    <submittedName>
        <fullName evidence="1">Uncharacterized protein</fullName>
    </submittedName>
</protein>
<dbReference type="AlphaFoldDB" id="A0A109RN35"/>
<dbReference type="Proteomes" id="UP000059672">
    <property type="component" value="Chromosome"/>
</dbReference>
<dbReference type="PROSITE" id="PS51257">
    <property type="entry name" value="PROKAR_LIPOPROTEIN"/>
    <property type="match status" value="1"/>
</dbReference>
<evidence type="ECO:0000313" key="1">
    <source>
        <dbReference type="EMBL" id="AMC10252.1"/>
    </source>
</evidence>
<dbReference type="KEGG" id="lut:Lupro_02835"/>
<reference evidence="1 2" key="2">
    <citation type="journal article" date="2016" name="Int. J. Syst. Evol. Microbiol.">
        <title>Lutibacter profundi sp. nov., isolated from a deep-sea hydrothermal system on the Arctic Mid-Ocean Ridge and emended description of the genus Lutibacter.</title>
        <authorList>
            <person name="Le Moine Bauer S."/>
            <person name="Roalkvam I."/>
            <person name="Steen I.H."/>
            <person name="Dahle H."/>
        </authorList>
    </citation>
    <scope>NUCLEOTIDE SEQUENCE [LARGE SCALE GENOMIC DNA]</scope>
    <source>
        <strain evidence="1 2">LP1</strain>
    </source>
</reference>
<reference evidence="2" key="1">
    <citation type="submission" date="2015-12" db="EMBL/GenBank/DDBJ databases">
        <title>Complete genome sequence of Lutibacter profundus strain LP1.</title>
        <authorList>
            <person name="Wissuwa J."/>
            <person name="Le Moine Bauer S."/>
            <person name="Stokke R."/>
            <person name="Dahle H."/>
            <person name="Steen I.H."/>
        </authorList>
    </citation>
    <scope>NUCLEOTIDE SEQUENCE [LARGE SCALE GENOMIC DNA]</scope>
    <source>
        <strain evidence="2">LP1</strain>
    </source>
</reference>
<gene>
    <name evidence="1" type="ORF">Lupro_02835</name>
</gene>
<evidence type="ECO:0000313" key="2">
    <source>
        <dbReference type="Proteomes" id="UP000059672"/>
    </source>
</evidence>
<keyword evidence="2" id="KW-1185">Reference proteome</keyword>
<dbReference type="OrthoDB" id="1179573at2"/>
<dbReference type="STRING" id="1622118.Lupro_02835"/>
<organism evidence="1 2">
    <name type="scientific">Lutibacter profundi</name>
    <dbReference type="NCBI Taxonomy" id="1622118"/>
    <lineage>
        <taxon>Bacteria</taxon>
        <taxon>Pseudomonadati</taxon>
        <taxon>Bacteroidota</taxon>
        <taxon>Flavobacteriia</taxon>
        <taxon>Flavobacteriales</taxon>
        <taxon>Flavobacteriaceae</taxon>
        <taxon>Lutibacter</taxon>
    </lineage>
</organism>
<accession>A0A109RN35</accession>
<dbReference type="RefSeq" id="WP_068206099.1">
    <property type="nucleotide sequence ID" value="NZ_CP013355.1"/>
</dbReference>